<dbReference type="EMBL" id="DXBO01000096">
    <property type="protein sequence ID" value="HIZ48330.1"/>
    <property type="molecule type" value="Genomic_DNA"/>
</dbReference>
<proteinExistence type="predicted"/>
<reference evidence="1" key="2">
    <citation type="submission" date="2021-04" db="EMBL/GenBank/DDBJ databases">
        <authorList>
            <person name="Gilroy R."/>
        </authorList>
    </citation>
    <scope>NUCLEOTIDE SEQUENCE</scope>
    <source>
        <strain evidence="1">3436</strain>
    </source>
</reference>
<name>A0A9D2F350_9FIRM</name>
<dbReference type="AlphaFoldDB" id="A0A9D2F350"/>
<organism evidence="1 2">
    <name type="scientific">Candidatus Gemmiger excrementavium</name>
    <dbReference type="NCBI Taxonomy" id="2838608"/>
    <lineage>
        <taxon>Bacteria</taxon>
        <taxon>Bacillati</taxon>
        <taxon>Bacillota</taxon>
        <taxon>Clostridia</taxon>
        <taxon>Eubacteriales</taxon>
        <taxon>Gemmiger</taxon>
    </lineage>
</organism>
<dbReference type="Proteomes" id="UP000824031">
    <property type="component" value="Unassembled WGS sequence"/>
</dbReference>
<reference evidence="1" key="1">
    <citation type="journal article" date="2021" name="PeerJ">
        <title>Extensive microbial diversity within the chicken gut microbiome revealed by metagenomics and culture.</title>
        <authorList>
            <person name="Gilroy R."/>
            <person name="Ravi A."/>
            <person name="Getino M."/>
            <person name="Pursley I."/>
            <person name="Horton D.L."/>
            <person name="Alikhan N.F."/>
            <person name="Baker D."/>
            <person name="Gharbi K."/>
            <person name="Hall N."/>
            <person name="Watson M."/>
            <person name="Adriaenssens E.M."/>
            <person name="Foster-Nyarko E."/>
            <person name="Jarju S."/>
            <person name="Secka A."/>
            <person name="Antonio M."/>
            <person name="Oren A."/>
            <person name="Chaudhuri R.R."/>
            <person name="La Ragione R."/>
            <person name="Hildebrand F."/>
            <person name="Pallen M.J."/>
        </authorList>
    </citation>
    <scope>NUCLEOTIDE SEQUENCE</scope>
    <source>
        <strain evidence="1">3436</strain>
    </source>
</reference>
<comment type="caution">
    <text evidence="1">The sequence shown here is derived from an EMBL/GenBank/DDBJ whole genome shotgun (WGS) entry which is preliminary data.</text>
</comment>
<protein>
    <submittedName>
        <fullName evidence="1">Uncharacterized protein</fullName>
    </submittedName>
</protein>
<evidence type="ECO:0000313" key="1">
    <source>
        <dbReference type="EMBL" id="HIZ48330.1"/>
    </source>
</evidence>
<evidence type="ECO:0000313" key="2">
    <source>
        <dbReference type="Proteomes" id="UP000824031"/>
    </source>
</evidence>
<gene>
    <name evidence="1" type="ORF">H9810_06420</name>
</gene>
<sequence>MADYIDRRVALQRVNEFFHDPRVDIVLSELPAIGPCCACSNWRGELGDKFAACVDSGGIMEADNFCRNFNPVVKHDDHT</sequence>
<accession>A0A9D2F350</accession>